<gene>
    <name evidence="1" type="ORF">EPH71_09880</name>
    <name evidence="5" type="ORF">G2254_04405</name>
    <name evidence="3" type="ORF">GB019_04575</name>
    <name evidence="4" type="ORF">GB176_16165</name>
    <name evidence="2" type="ORF">GB496_07585</name>
</gene>
<accession>A0A5Y0KBG8</accession>
<reference evidence="5" key="1">
    <citation type="journal article" date="2018" name="Genome Biol.">
        <title>SKESA: strategic k-mer extension for scrupulous assemblies.</title>
        <authorList>
            <person name="Souvorov A."/>
            <person name="Agarwala R."/>
            <person name="Lipman D.J."/>
        </authorList>
    </citation>
    <scope>NUCLEOTIDE SEQUENCE</scope>
    <source>
        <strain evidence="2">Salmonella enterica</strain>
        <strain evidence="5">Sam_633c6f36-1e27-408e-91b2-0c60d1fc8ad3</strain>
    </source>
</reference>
<reference evidence="5" key="2">
    <citation type="submission" date="2019-01" db="EMBL/GenBank/DDBJ databases">
        <authorList>
            <consortium name="NCBI Pathogen Detection Project"/>
        </authorList>
    </citation>
    <scope>NUCLEOTIDE SEQUENCE</scope>
    <source>
        <strain evidence="2">Salmonella enterica</strain>
        <strain evidence="5">Sam_633c6f36-1e27-408e-91b2-0c60d1fc8ad3</strain>
    </source>
</reference>
<name>A0A5Y0KBG8_SALVI</name>
<comment type="caution">
    <text evidence="5">The sequence shown here is derived from an EMBL/GenBank/DDBJ whole genome shotgun (WGS) entry which is preliminary data.</text>
</comment>
<dbReference type="EMBL" id="DAAGWC010000021">
    <property type="protein sequence ID" value="HAB4796041.1"/>
    <property type="molecule type" value="Genomic_DNA"/>
</dbReference>
<dbReference type="EMBL" id="DAAGYM010000015">
    <property type="protein sequence ID" value="HAB5074044.1"/>
    <property type="molecule type" value="Genomic_DNA"/>
</dbReference>
<proteinExistence type="predicted"/>
<protein>
    <submittedName>
        <fullName evidence="5">Uncharacterized protein</fullName>
    </submittedName>
</protein>
<evidence type="ECO:0000313" key="5">
    <source>
        <dbReference type="EMBL" id="HAE0512579.1"/>
    </source>
</evidence>
<evidence type="ECO:0000313" key="1">
    <source>
        <dbReference type="EMBL" id="ECA7343237.1"/>
    </source>
</evidence>
<reference evidence="1" key="3">
    <citation type="submission" date="2019-01" db="EMBL/GenBank/DDBJ databases">
        <authorList>
            <person name="Ashton P.M."/>
            <person name="Dallman T."/>
            <person name="Nair S."/>
            <person name="De Pinna E."/>
            <person name="Peters T."/>
            <person name="Grant K."/>
        </authorList>
    </citation>
    <scope>NUCLEOTIDE SEQUENCE</scope>
    <source>
        <strain evidence="1">662868</strain>
    </source>
</reference>
<dbReference type="EMBL" id="DAAHCP010000086">
    <property type="protein sequence ID" value="HAB5569531.1"/>
    <property type="molecule type" value="Genomic_DNA"/>
</dbReference>
<evidence type="ECO:0000313" key="4">
    <source>
        <dbReference type="EMBL" id="HAB5569531.1"/>
    </source>
</evidence>
<organism evidence="5">
    <name type="scientific">Salmonella virchow</name>
    <dbReference type="NCBI Taxonomy" id="48409"/>
    <lineage>
        <taxon>Bacteria</taxon>
        <taxon>Pseudomonadati</taxon>
        <taxon>Pseudomonadota</taxon>
        <taxon>Gammaproteobacteria</taxon>
        <taxon>Enterobacterales</taxon>
        <taxon>Enterobacteriaceae</taxon>
        <taxon>Salmonella</taxon>
    </lineage>
</organism>
<dbReference type="EMBL" id="AAHVHS010000007">
    <property type="protein sequence ID" value="ECA7343237.1"/>
    <property type="molecule type" value="Genomic_DNA"/>
</dbReference>
<evidence type="ECO:0000313" key="2">
    <source>
        <dbReference type="EMBL" id="HAB4796041.1"/>
    </source>
</evidence>
<evidence type="ECO:0000313" key="3">
    <source>
        <dbReference type="EMBL" id="HAB5074044.1"/>
    </source>
</evidence>
<dbReference type="AlphaFoldDB" id="A0A5Y0KBG8"/>
<sequence>MTTITSKFTKERLIDWAVVAVAERGRDLKDAPESVEAAANLKLAEIALAQLIAEPVERDGADADPVVFTDELNLHHIARGRETSLIWGKQNQEVGDIPLYRHAQPAPVVPEEISKGLAGQIVSLLAHNIGDKFLAQKIWNACRAAMLNGGKS</sequence>
<dbReference type="EMBL" id="DAAQRC010000001">
    <property type="protein sequence ID" value="HAE0512579.1"/>
    <property type="molecule type" value="Genomic_DNA"/>
</dbReference>